<evidence type="ECO:0000256" key="1">
    <source>
        <dbReference type="SAM" id="MobiDB-lite"/>
    </source>
</evidence>
<evidence type="ECO:0000313" key="2">
    <source>
        <dbReference type="EMBL" id="RSL40482.1"/>
    </source>
</evidence>
<reference evidence="2 3" key="1">
    <citation type="submission" date="2017-06" db="EMBL/GenBank/DDBJ databases">
        <title>Comparative genomic analysis of Ambrosia Fusariam Clade fungi.</title>
        <authorList>
            <person name="Stajich J.E."/>
            <person name="Carrillo J."/>
            <person name="Kijimoto T."/>
            <person name="Eskalen A."/>
            <person name="O'Donnell K."/>
            <person name="Kasson M."/>
        </authorList>
    </citation>
    <scope>NUCLEOTIDE SEQUENCE [LARGE SCALE GENOMIC DNA]</scope>
    <source>
        <strain evidence="2 3">NRRL62584</strain>
    </source>
</reference>
<sequence length="276" mass="29492">MAITRAQRAAGWNISLLCGSDRHRFAGLFHHPGGTTLTYRDIANEIALCFQEPAATQGSGPGNGWHDIAFLPAGTASRFLQPTSEEDTSASTHALICGQHLDDPVASLPLGPDEDAIRLHVFRHVGCTLNGAKPLGAHLDEGCAQNIRRPPVRQDPRYLPPNKPSKDPRFTGLPYRKSKRALPSLRTPSKNVASDVASPASDLQETADVDVTNLVTPPNTNMDVEGAKQFMNNFRPSCLTEGSVCVVTGKGRAWHSGSGLGPGVQACHVCNGGGWY</sequence>
<keyword evidence="3" id="KW-1185">Reference proteome</keyword>
<dbReference type="AlphaFoldDB" id="A0A428NI60"/>
<accession>A0A428NI60</accession>
<evidence type="ECO:0000313" key="3">
    <source>
        <dbReference type="Proteomes" id="UP000288168"/>
    </source>
</evidence>
<name>A0A428NI60_9HYPO</name>
<proteinExistence type="predicted"/>
<dbReference type="Proteomes" id="UP000288168">
    <property type="component" value="Unassembled WGS sequence"/>
</dbReference>
<feature type="non-terminal residue" evidence="2">
    <location>
        <position position="276"/>
    </location>
</feature>
<gene>
    <name evidence="2" type="ORF">CEP54_016107</name>
</gene>
<organism evidence="2 3">
    <name type="scientific">Fusarium duplospermum</name>
    <dbReference type="NCBI Taxonomy" id="1325734"/>
    <lineage>
        <taxon>Eukaryota</taxon>
        <taxon>Fungi</taxon>
        <taxon>Dikarya</taxon>
        <taxon>Ascomycota</taxon>
        <taxon>Pezizomycotina</taxon>
        <taxon>Sordariomycetes</taxon>
        <taxon>Hypocreomycetidae</taxon>
        <taxon>Hypocreales</taxon>
        <taxon>Nectriaceae</taxon>
        <taxon>Fusarium</taxon>
        <taxon>Fusarium solani species complex</taxon>
    </lineage>
</organism>
<dbReference type="OrthoDB" id="2142759at2759"/>
<dbReference type="EMBL" id="NKCI01000496">
    <property type="protein sequence ID" value="RSL40482.1"/>
    <property type="molecule type" value="Genomic_DNA"/>
</dbReference>
<feature type="region of interest" description="Disordered" evidence="1">
    <location>
        <begin position="148"/>
        <end position="203"/>
    </location>
</feature>
<protein>
    <submittedName>
        <fullName evidence="2">Uncharacterized protein</fullName>
    </submittedName>
</protein>
<comment type="caution">
    <text evidence="2">The sequence shown here is derived from an EMBL/GenBank/DDBJ whole genome shotgun (WGS) entry which is preliminary data.</text>
</comment>